<name>A0A371BXQ0_YARLL</name>
<dbReference type="SUPFAM" id="SSF88723">
    <property type="entry name" value="PIN domain-like"/>
    <property type="match status" value="1"/>
</dbReference>
<evidence type="ECO:0008006" key="3">
    <source>
        <dbReference type="Google" id="ProtNLM"/>
    </source>
</evidence>
<proteinExistence type="predicted"/>
<evidence type="ECO:0000313" key="1">
    <source>
        <dbReference type="EMBL" id="RDW22602.1"/>
    </source>
</evidence>
<dbReference type="AlphaFoldDB" id="A0A371BXQ0"/>
<gene>
    <name evidence="1" type="ORF">B0I71DRAFT_137305</name>
</gene>
<protein>
    <recommendedName>
        <fullName evidence="3">Asteroid domain-containing protein</fullName>
    </recommendedName>
</protein>
<dbReference type="Gene3D" id="3.40.50.1010">
    <property type="entry name" value="5'-nuclease"/>
    <property type="match status" value="1"/>
</dbReference>
<dbReference type="VEuPathDB" id="FungiDB:YALI0_E12331g"/>
<accession>A0A371BXQ0</accession>
<reference evidence="1 2" key="1">
    <citation type="submission" date="2018-07" db="EMBL/GenBank/DDBJ databases">
        <title>Draft Genome Assemblies for Five Robust Yarrowia lipolytica Strains Exhibiting High Lipid Production and Pentose Sugar Utilization and Sugar Alcohol Secretion from Undetoxified Lignocellulosic Biomass Hydrolysates.</title>
        <authorList>
            <consortium name="DOE Joint Genome Institute"/>
            <person name="Walker C."/>
            <person name="Ryu S."/>
            <person name="Na H."/>
            <person name="Zane M."/>
            <person name="LaButti K."/>
            <person name="Lipzen A."/>
            <person name="Haridas S."/>
            <person name="Barry K."/>
            <person name="Grigoriev I.V."/>
            <person name="Quarterman J."/>
            <person name="Slininger P."/>
            <person name="Dien B."/>
            <person name="Trinh C.T."/>
        </authorList>
    </citation>
    <scope>NUCLEOTIDE SEQUENCE [LARGE SCALE GENOMIC DNA]</scope>
    <source>
        <strain evidence="1 2">YB392</strain>
    </source>
</reference>
<dbReference type="InterPro" id="IPR029060">
    <property type="entry name" value="PIN-like_dom_sf"/>
</dbReference>
<dbReference type="VEuPathDB" id="FungiDB:YALI1_E00306g"/>
<dbReference type="Proteomes" id="UP000256601">
    <property type="component" value="Unassembled WGS sequence"/>
</dbReference>
<sequence length="482" mass="54842">MGIPGYYTQLKSLYVRKQLKEFADGRVFIDGHSMSHMVTERCMPGAKYDLRAVRCHMEVVLRKWLLAGWKIEMILFDGLTPLSKFKETERRRDIRVKEGIEAKSFCLPAGCADVCSDTILTEFPDISCRIAPGECDDILATLVYNYATQNPGKPTYVMTNDTDFCAFDFPDNVVILNTSVFGIDAGVINTLNPAKVLKERFDLCPSLAGYGAMEFTKLNKCGRLKDDVGYKKFAESQMAILQRFSFGSAQDYIQDEHASRVYRLLSNTNENNAHRVANAWFDYGQLYTFLQILCEPEEAEYAFDAGRKWRSVAYDLILEKIGAEPTEDQFQEHGRKGNVTHCANLPITDKARAVFDASSDTYKLQTREQILDEIADWNINSMASAIWEEALLTTPQSNGEYNEKAMYELSMNFLTQILRLEGGPRKLCSPFGPAYLRFYNKYFAIFQSMRLLEAAGVQLPVTINSYDLDGSLWYILARQAER</sequence>
<dbReference type="OrthoDB" id="5297549at2759"/>
<dbReference type="EMBL" id="KZ859196">
    <property type="protein sequence ID" value="RDW22602.1"/>
    <property type="molecule type" value="Genomic_DNA"/>
</dbReference>
<organism evidence="1 2">
    <name type="scientific">Yarrowia lipolytica</name>
    <name type="common">Candida lipolytica</name>
    <dbReference type="NCBI Taxonomy" id="4952"/>
    <lineage>
        <taxon>Eukaryota</taxon>
        <taxon>Fungi</taxon>
        <taxon>Dikarya</taxon>
        <taxon>Ascomycota</taxon>
        <taxon>Saccharomycotina</taxon>
        <taxon>Dipodascomycetes</taxon>
        <taxon>Dipodascales</taxon>
        <taxon>Dipodascales incertae sedis</taxon>
        <taxon>Yarrowia</taxon>
    </lineage>
</organism>
<evidence type="ECO:0000313" key="2">
    <source>
        <dbReference type="Proteomes" id="UP000256601"/>
    </source>
</evidence>